<accession>A0AAD6XH63</accession>
<dbReference type="Proteomes" id="UP001222325">
    <property type="component" value="Unassembled WGS sequence"/>
</dbReference>
<evidence type="ECO:0000313" key="1">
    <source>
        <dbReference type="EMBL" id="KAJ7078741.1"/>
    </source>
</evidence>
<dbReference type="EMBL" id="JARJCN010000064">
    <property type="protein sequence ID" value="KAJ7078741.1"/>
    <property type="molecule type" value="Genomic_DNA"/>
</dbReference>
<evidence type="ECO:0000313" key="2">
    <source>
        <dbReference type="Proteomes" id="UP001222325"/>
    </source>
</evidence>
<dbReference type="AlphaFoldDB" id="A0AAD6XH63"/>
<sequence length="97" mass="10306">PGPGRVSGFAGLLSSASCYRIGDLPVGPVTSVADFHAQPFCTVSTRGFSAWSRPARPGNTSRLHLTRGGVLPHNILTDRAYRPAGLIDWECAGWLAE</sequence>
<feature type="non-terminal residue" evidence="1">
    <location>
        <position position="1"/>
    </location>
</feature>
<proteinExistence type="predicted"/>
<organism evidence="1 2">
    <name type="scientific">Mycena belliarum</name>
    <dbReference type="NCBI Taxonomy" id="1033014"/>
    <lineage>
        <taxon>Eukaryota</taxon>
        <taxon>Fungi</taxon>
        <taxon>Dikarya</taxon>
        <taxon>Basidiomycota</taxon>
        <taxon>Agaricomycotina</taxon>
        <taxon>Agaricomycetes</taxon>
        <taxon>Agaricomycetidae</taxon>
        <taxon>Agaricales</taxon>
        <taxon>Marasmiineae</taxon>
        <taxon>Mycenaceae</taxon>
        <taxon>Mycena</taxon>
    </lineage>
</organism>
<gene>
    <name evidence="1" type="ORF">B0H15DRAFT_788716</name>
</gene>
<reference evidence="1" key="1">
    <citation type="submission" date="2023-03" db="EMBL/GenBank/DDBJ databases">
        <title>Massive genome expansion in bonnet fungi (Mycena s.s.) driven by repeated elements and novel gene families across ecological guilds.</title>
        <authorList>
            <consortium name="Lawrence Berkeley National Laboratory"/>
            <person name="Harder C.B."/>
            <person name="Miyauchi S."/>
            <person name="Viragh M."/>
            <person name="Kuo A."/>
            <person name="Thoen E."/>
            <person name="Andreopoulos B."/>
            <person name="Lu D."/>
            <person name="Skrede I."/>
            <person name="Drula E."/>
            <person name="Henrissat B."/>
            <person name="Morin E."/>
            <person name="Kohler A."/>
            <person name="Barry K."/>
            <person name="LaButti K."/>
            <person name="Morin E."/>
            <person name="Salamov A."/>
            <person name="Lipzen A."/>
            <person name="Mereny Z."/>
            <person name="Hegedus B."/>
            <person name="Baldrian P."/>
            <person name="Stursova M."/>
            <person name="Weitz H."/>
            <person name="Taylor A."/>
            <person name="Grigoriev I.V."/>
            <person name="Nagy L.G."/>
            <person name="Martin F."/>
            <person name="Kauserud H."/>
        </authorList>
    </citation>
    <scope>NUCLEOTIDE SEQUENCE</scope>
    <source>
        <strain evidence="1">CBHHK173m</strain>
    </source>
</reference>
<evidence type="ECO:0008006" key="3">
    <source>
        <dbReference type="Google" id="ProtNLM"/>
    </source>
</evidence>
<comment type="caution">
    <text evidence="1">The sequence shown here is derived from an EMBL/GenBank/DDBJ whole genome shotgun (WGS) entry which is preliminary data.</text>
</comment>
<name>A0AAD6XH63_9AGAR</name>
<keyword evidence="2" id="KW-1185">Reference proteome</keyword>
<protein>
    <recommendedName>
        <fullName evidence="3">Aminoglycoside phosphotransferase</fullName>
    </recommendedName>
</protein>